<dbReference type="AlphaFoldDB" id="A0A4R6ZGS3"/>
<comment type="caution">
    <text evidence="1">The sequence shown here is derived from an EMBL/GenBank/DDBJ whole genome shotgun (WGS) entry which is preliminary data.</text>
</comment>
<reference evidence="1 2" key="1">
    <citation type="submission" date="2019-03" db="EMBL/GenBank/DDBJ databases">
        <title>Genomic Encyclopedia of Type Strains, Phase III (KMG-III): the genomes of soil and plant-associated and newly described type strains.</title>
        <authorList>
            <person name="Whitman W."/>
        </authorList>
    </citation>
    <scope>NUCLEOTIDE SEQUENCE [LARGE SCALE GENOMIC DNA]</scope>
    <source>
        <strain evidence="1 2">CECT 7972</strain>
    </source>
</reference>
<sequence>MHFIRTVAVGLHARYTHMYIGTVTHFIRTVPTKCPVPKAQEGTRQVYIVRWVNLTKKRECYFYVNRVD</sequence>
<gene>
    <name evidence="1" type="ORF">DFP96_11326</name>
</gene>
<name>A0A4R6ZGS3_9LIST</name>
<evidence type="ECO:0000313" key="2">
    <source>
        <dbReference type="Proteomes" id="UP000295558"/>
    </source>
</evidence>
<accession>A0A4R6ZGS3</accession>
<evidence type="ECO:0000313" key="1">
    <source>
        <dbReference type="EMBL" id="TDR51335.1"/>
    </source>
</evidence>
<dbReference type="EMBL" id="SNZK01000013">
    <property type="protein sequence ID" value="TDR51335.1"/>
    <property type="molecule type" value="Genomic_DNA"/>
</dbReference>
<proteinExistence type="predicted"/>
<keyword evidence="2" id="KW-1185">Reference proteome</keyword>
<organism evidence="1 2">
    <name type="scientific">Listeria rocourtiae</name>
    <dbReference type="NCBI Taxonomy" id="647910"/>
    <lineage>
        <taxon>Bacteria</taxon>
        <taxon>Bacillati</taxon>
        <taxon>Bacillota</taxon>
        <taxon>Bacilli</taxon>
        <taxon>Bacillales</taxon>
        <taxon>Listeriaceae</taxon>
        <taxon>Listeria</taxon>
    </lineage>
</organism>
<dbReference type="Proteomes" id="UP000295558">
    <property type="component" value="Unassembled WGS sequence"/>
</dbReference>
<protein>
    <submittedName>
        <fullName evidence="1">Uncharacterized protein</fullName>
    </submittedName>
</protein>